<name>A0A6J5MEC1_9CAUD</name>
<feature type="transmembrane region" description="Helical" evidence="1">
    <location>
        <begin position="68"/>
        <end position="86"/>
    </location>
</feature>
<proteinExistence type="predicted"/>
<organism evidence="2">
    <name type="scientific">uncultured Caudovirales phage</name>
    <dbReference type="NCBI Taxonomy" id="2100421"/>
    <lineage>
        <taxon>Viruses</taxon>
        <taxon>Duplodnaviria</taxon>
        <taxon>Heunggongvirae</taxon>
        <taxon>Uroviricota</taxon>
        <taxon>Caudoviricetes</taxon>
        <taxon>Peduoviridae</taxon>
        <taxon>Maltschvirus</taxon>
        <taxon>Maltschvirus maltsch</taxon>
    </lineage>
</organism>
<sequence>MKDILHSLGIDITFSAAGFLGSALMFYNKKKKTWGGAFIAFTSGILCANYVTPVITHSLGLDGEKMERGMAFILGFIGLQGVEYMINKYFPKKSDA</sequence>
<evidence type="ECO:0000313" key="3">
    <source>
        <dbReference type="EMBL" id="CAB4158291.1"/>
    </source>
</evidence>
<protein>
    <recommendedName>
        <fullName evidence="4">Holin</fullName>
    </recommendedName>
</protein>
<keyword evidence="1" id="KW-0472">Membrane</keyword>
<dbReference type="EMBL" id="LR796668">
    <property type="protein sequence ID" value="CAB4158291.1"/>
    <property type="molecule type" value="Genomic_DNA"/>
</dbReference>
<keyword evidence="1" id="KW-1133">Transmembrane helix</keyword>
<gene>
    <name evidence="2" type="ORF">UFOVP427_37</name>
    <name evidence="3" type="ORF">UFOVP697_5</name>
</gene>
<feature type="transmembrane region" description="Helical" evidence="1">
    <location>
        <begin position="34"/>
        <end position="56"/>
    </location>
</feature>
<reference evidence="2" key="1">
    <citation type="submission" date="2020-04" db="EMBL/GenBank/DDBJ databases">
        <authorList>
            <person name="Chiriac C."/>
            <person name="Salcher M."/>
            <person name="Ghai R."/>
            <person name="Kavagutti S V."/>
        </authorList>
    </citation>
    <scope>NUCLEOTIDE SEQUENCE</scope>
</reference>
<dbReference type="EMBL" id="LR796400">
    <property type="protein sequence ID" value="CAB4142089.1"/>
    <property type="molecule type" value="Genomic_DNA"/>
</dbReference>
<evidence type="ECO:0000256" key="1">
    <source>
        <dbReference type="SAM" id="Phobius"/>
    </source>
</evidence>
<evidence type="ECO:0008006" key="4">
    <source>
        <dbReference type="Google" id="ProtNLM"/>
    </source>
</evidence>
<accession>A0A6J5MEC1</accession>
<evidence type="ECO:0000313" key="2">
    <source>
        <dbReference type="EMBL" id="CAB4142089.1"/>
    </source>
</evidence>
<feature type="transmembrane region" description="Helical" evidence="1">
    <location>
        <begin position="6"/>
        <end position="27"/>
    </location>
</feature>
<keyword evidence="1" id="KW-0812">Transmembrane</keyword>